<proteinExistence type="predicted"/>
<dbReference type="Proteomes" id="UP000009168">
    <property type="component" value="Unassembled WGS sequence"/>
</dbReference>
<organism evidence="1 2">
    <name type="scientific">Tetrahymena thermophila (strain SB210)</name>
    <dbReference type="NCBI Taxonomy" id="312017"/>
    <lineage>
        <taxon>Eukaryota</taxon>
        <taxon>Sar</taxon>
        <taxon>Alveolata</taxon>
        <taxon>Ciliophora</taxon>
        <taxon>Intramacronucleata</taxon>
        <taxon>Oligohymenophorea</taxon>
        <taxon>Hymenostomatida</taxon>
        <taxon>Tetrahymenina</taxon>
        <taxon>Tetrahymenidae</taxon>
        <taxon>Tetrahymena</taxon>
    </lineage>
</organism>
<evidence type="ECO:0000313" key="1">
    <source>
        <dbReference type="EMBL" id="EWS75141.1"/>
    </source>
</evidence>
<dbReference type="GeneID" id="24438424"/>
<accession>W7XJ22</accession>
<dbReference type="KEGG" id="tet:TTHERM_000319933"/>
<protein>
    <submittedName>
        <fullName evidence="1">Uncharacterized protein</fullName>
    </submittedName>
</protein>
<dbReference type="RefSeq" id="XP_012652297.1">
    <property type="nucleotide sequence ID" value="XM_012796843.1"/>
</dbReference>
<keyword evidence="2" id="KW-1185">Reference proteome</keyword>
<reference evidence="2" key="1">
    <citation type="journal article" date="2006" name="PLoS Biol.">
        <title>Macronuclear genome sequence of the ciliate Tetrahymena thermophila, a model eukaryote.</title>
        <authorList>
            <person name="Eisen J.A."/>
            <person name="Coyne R.S."/>
            <person name="Wu M."/>
            <person name="Wu D."/>
            <person name="Thiagarajan M."/>
            <person name="Wortman J.R."/>
            <person name="Badger J.H."/>
            <person name="Ren Q."/>
            <person name="Amedeo P."/>
            <person name="Jones K.M."/>
            <person name="Tallon L.J."/>
            <person name="Delcher A.L."/>
            <person name="Salzberg S.L."/>
            <person name="Silva J.C."/>
            <person name="Haas B.J."/>
            <person name="Majoros W.H."/>
            <person name="Farzad M."/>
            <person name="Carlton J.M."/>
            <person name="Smith R.K. Jr."/>
            <person name="Garg J."/>
            <person name="Pearlman R.E."/>
            <person name="Karrer K.M."/>
            <person name="Sun L."/>
            <person name="Manning G."/>
            <person name="Elde N.C."/>
            <person name="Turkewitz A.P."/>
            <person name="Asai D.J."/>
            <person name="Wilkes D.E."/>
            <person name="Wang Y."/>
            <person name="Cai H."/>
            <person name="Collins K."/>
            <person name="Stewart B.A."/>
            <person name="Lee S.R."/>
            <person name="Wilamowska K."/>
            <person name="Weinberg Z."/>
            <person name="Ruzzo W.L."/>
            <person name="Wloga D."/>
            <person name="Gaertig J."/>
            <person name="Frankel J."/>
            <person name="Tsao C.-C."/>
            <person name="Gorovsky M.A."/>
            <person name="Keeling P.J."/>
            <person name="Waller R.F."/>
            <person name="Patron N.J."/>
            <person name="Cherry J.M."/>
            <person name="Stover N.A."/>
            <person name="Krieger C.J."/>
            <person name="del Toro C."/>
            <person name="Ryder H.F."/>
            <person name="Williamson S.C."/>
            <person name="Barbeau R.A."/>
            <person name="Hamilton E.P."/>
            <person name="Orias E."/>
        </authorList>
    </citation>
    <scope>NUCLEOTIDE SEQUENCE [LARGE SCALE GENOMIC DNA]</scope>
    <source>
        <strain evidence="2">SB210</strain>
    </source>
</reference>
<evidence type="ECO:0000313" key="2">
    <source>
        <dbReference type="Proteomes" id="UP000009168"/>
    </source>
</evidence>
<gene>
    <name evidence="1" type="ORF">TTHERM_000319933</name>
</gene>
<sequence>MHSPYKSKKDKLKYSIQIFSVNKKYEIQQLEKVNQYFQIKSQKIYCFFFLELFFQIINKKYNFQNQINQFINQINSFKNGLIFKFKQKYFRKIKFVKDKQMSLRISYDDNHYLHQGNLPELVKGDDLRSPGCNPREFESHSCQYFFNFLDLNKTKKRIFKKKISFDLTDIYFQIAKKQNKILIQLVQSIFINYNVLQYIFFIKQNVIFYFQQNLFQNKE</sequence>
<dbReference type="InParanoid" id="W7XJ22"/>
<dbReference type="EMBL" id="GG662743">
    <property type="protein sequence ID" value="EWS75141.1"/>
    <property type="molecule type" value="Genomic_DNA"/>
</dbReference>
<dbReference type="AlphaFoldDB" id="W7XJ22"/>
<name>W7XJ22_TETTS</name>